<reference evidence="5" key="1">
    <citation type="journal article" date="2019" name="Int. J. Syst. Evol. Microbiol.">
        <title>The Global Catalogue of Microorganisms (GCM) 10K type strain sequencing project: providing services to taxonomists for standard genome sequencing and annotation.</title>
        <authorList>
            <consortium name="The Broad Institute Genomics Platform"/>
            <consortium name="The Broad Institute Genome Sequencing Center for Infectious Disease"/>
            <person name="Wu L."/>
            <person name="Ma J."/>
        </authorList>
    </citation>
    <scope>NUCLEOTIDE SEQUENCE [LARGE SCALE GENOMIC DNA]</scope>
    <source>
        <strain evidence="5">NBRC 112416</strain>
    </source>
</reference>
<dbReference type="EMBL" id="BSNS01000006">
    <property type="protein sequence ID" value="GLQ53784.1"/>
    <property type="molecule type" value="Genomic_DNA"/>
</dbReference>
<proteinExistence type="predicted"/>
<evidence type="ECO:0008006" key="6">
    <source>
        <dbReference type="Google" id="ProtNLM"/>
    </source>
</evidence>
<dbReference type="SUPFAM" id="SSF53474">
    <property type="entry name" value="alpha/beta-Hydrolases"/>
    <property type="match status" value="1"/>
</dbReference>
<comment type="caution">
    <text evidence="4">The sequence shown here is derived from an EMBL/GenBank/DDBJ whole genome shotgun (WGS) entry which is preliminary data.</text>
</comment>
<dbReference type="Proteomes" id="UP001156691">
    <property type="component" value="Unassembled WGS sequence"/>
</dbReference>
<feature type="domain" description="Peptidase S9 prolyl oligopeptidase catalytic" evidence="2">
    <location>
        <begin position="172"/>
        <end position="223"/>
    </location>
</feature>
<feature type="domain" description="BD-FAE-like" evidence="3">
    <location>
        <begin position="104"/>
        <end position="150"/>
    </location>
</feature>
<dbReference type="Gene3D" id="3.40.50.1820">
    <property type="entry name" value="alpha/beta hydrolase"/>
    <property type="match status" value="1"/>
</dbReference>
<dbReference type="Pfam" id="PF20434">
    <property type="entry name" value="BD-FAE"/>
    <property type="match status" value="1"/>
</dbReference>
<evidence type="ECO:0000313" key="4">
    <source>
        <dbReference type="EMBL" id="GLQ53784.1"/>
    </source>
</evidence>
<evidence type="ECO:0000259" key="2">
    <source>
        <dbReference type="Pfam" id="PF00326"/>
    </source>
</evidence>
<dbReference type="PANTHER" id="PTHR48081">
    <property type="entry name" value="AB HYDROLASE SUPERFAMILY PROTEIN C4A8.06C"/>
    <property type="match status" value="1"/>
</dbReference>
<organism evidence="4 5">
    <name type="scientific">Devosia nitrariae</name>
    <dbReference type="NCBI Taxonomy" id="2071872"/>
    <lineage>
        <taxon>Bacteria</taxon>
        <taxon>Pseudomonadati</taxon>
        <taxon>Pseudomonadota</taxon>
        <taxon>Alphaproteobacteria</taxon>
        <taxon>Hyphomicrobiales</taxon>
        <taxon>Devosiaceae</taxon>
        <taxon>Devosia</taxon>
    </lineage>
</organism>
<dbReference type="InterPro" id="IPR049492">
    <property type="entry name" value="BD-FAE-like_dom"/>
</dbReference>
<evidence type="ECO:0000313" key="5">
    <source>
        <dbReference type="Proteomes" id="UP001156691"/>
    </source>
</evidence>
<evidence type="ECO:0000259" key="3">
    <source>
        <dbReference type="Pfam" id="PF20434"/>
    </source>
</evidence>
<keyword evidence="5" id="KW-1185">Reference proteome</keyword>
<dbReference type="InterPro" id="IPR050300">
    <property type="entry name" value="GDXG_lipolytic_enzyme"/>
</dbReference>
<dbReference type="PANTHER" id="PTHR48081:SF6">
    <property type="entry name" value="PEPTIDASE S9 PROLYL OLIGOPEPTIDASE CATALYTIC DOMAIN-CONTAINING PROTEIN"/>
    <property type="match status" value="1"/>
</dbReference>
<keyword evidence="1" id="KW-0378">Hydrolase</keyword>
<gene>
    <name evidence="4" type="ORF">GCM10010862_10430</name>
</gene>
<evidence type="ECO:0000256" key="1">
    <source>
        <dbReference type="ARBA" id="ARBA00022801"/>
    </source>
</evidence>
<name>A0ABQ5W134_9HYPH</name>
<accession>A0ABQ5W134</accession>
<sequence>MVAPTVTLYRPAMGKANGTALVVAPGGAFHFLMIDHQGHDIARWLTEIGVTALVLKYRVAGTPDDDDAVPAFRAELHKRLGQPKQTDTAPLDRDFITKVRIMAEEDGRQAIRFARAHADEWGIDPRRIGIAGFSAGGSVAIGAAMAHDDKSRPDFAVGIYPGYRAELVVPTEAPPLFLVVSDDDGSVPPIASSRLYEAWHKSGAPAELHVFGNGGHGYGMAQQGSLSDAWPKLLENWMRARGLL</sequence>
<dbReference type="InterPro" id="IPR001375">
    <property type="entry name" value="Peptidase_S9_cat"/>
</dbReference>
<dbReference type="InterPro" id="IPR029058">
    <property type="entry name" value="AB_hydrolase_fold"/>
</dbReference>
<dbReference type="Pfam" id="PF00326">
    <property type="entry name" value="Peptidase_S9"/>
    <property type="match status" value="1"/>
</dbReference>
<protein>
    <recommendedName>
        <fullName evidence="6">Alpha/beta hydrolase</fullName>
    </recommendedName>
</protein>